<gene>
    <name evidence="2" type="ORF">BBF96_14350</name>
</gene>
<feature type="transmembrane region" description="Helical" evidence="1">
    <location>
        <begin position="412"/>
        <end position="430"/>
    </location>
</feature>
<keyword evidence="3" id="KW-1185">Reference proteome</keyword>
<feature type="transmembrane region" description="Helical" evidence="1">
    <location>
        <begin position="179"/>
        <end position="199"/>
    </location>
</feature>
<keyword evidence="1" id="KW-0812">Transmembrane</keyword>
<evidence type="ECO:0000313" key="3">
    <source>
        <dbReference type="Proteomes" id="UP000267250"/>
    </source>
</evidence>
<accession>A0A3Q9HS72</accession>
<feature type="transmembrane region" description="Helical" evidence="1">
    <location>
        <begin position="265"/>
        <end position="284"/>
    </location>
</feature>
<reference evidence="2 3" key="1">
    <citation type="submission" date="2016-07" db="EMBL/GenBank/DDBJ databases">
        <title>Genome and transcriptome analysis of iron-reducing fermentative bacteria Anoxybacter fermentans.</title>
        <authorList>
            <person name="Zeng X."/>
            <person name="Shao Z."/>
        </authorList>
    </citation>
    <scope>NUCLEOTIDE SEQUENCE [LARGE SCALE GENOMIC DNA]</scope>
    <source>
        <strain evidence="2 3">DY22613</strain>
    </source>
</reference>
<sequence>MQMFTLLLKNKIRFVLRHRKKVVLGIFVLFLVLSIVPEAMNLIEDIEISTKFFQILFNVFFLIFAFKKIFIDNHPPIYFSVPSTHFIMTSPVNIKVIVGIKLLLSYVPIIILSFIIFSFFRFYELTKVNSYIFSLILIFLTNISWLKFNLEKKSIKFMYQALLFVLIIIFFPTKDVYIMFWMIASSVSFLLSIVIADYIQWPKFREYCKFIYLSKKYWLESNWVGLQTLMYEKRKNSQKRTFLHSLYLIGWRSIIFKDLIIYSRFSFRVWLMLLTQVVFAIYLMKSSEKSLFVIGCGIILLGITVNFANLFNKTIQKRKEGFLIPLTPEELLIGSLTLPVIISVLLLTIMVIVLNPIQIIIRIILVNITISILLPLLAVVRSYSNMGIMSFKFIFGSCLFIGYFFVAVHASLLYLCLFIFPIFLYNYILVKGVIKNYD</sequence>
<feature type="transmembrane region" description="Helical" evidence="1">
    <location>
        <begin position="359"/>
        <end position="380"/>
    </location>
</feature>
<organism evidence="2 3">
    <name type="scientific">Anoxybacter fermentans</name>
    <dbReference type="NCBI Taxonomy" id="1323375"/>
    <lineage>
        <taxon>Bacteria</taxon>
        <taxon>Bacillati</taxon>
        <taxon>Bacillota</taxon>
        <taxon>Clostridia</taxon>
        <taxon>Halanaerobiales</taxon>
        <taxon>Anoxybacter</taxon>
    </lineage>
</organism>
<dbReference type="EMBL" id="CP016379">
    <property type="protein sequence ID" value="AZR74462.1"/>
    <property type="molecule type" value="Genomic_DNA"/>
</dbReference>
<keyword evidence="1" id="KW-1133">Transmembrane helix</keyword>
<feature type="transmembrane region" description="Helical" evidence="1">
    <location>
        <begin position="128"/>
        <end position="145"/>
    </location>
</feature>
<dbReference type="Proteomes" id="UP000267250">
    <property type="component" value="Chromosome"/>
</dbReference>
<dbReference type="KEGG" id="aft:BBF96_14350"/>
<dbReference type="AlphaFoldDB" id="A0A3Q9HS72"/>
<feature type="transmembrane region" description="Helical" evidence="1">
    <location>
        <begin position="52"/>
        <end position="70"/>
    </location>
</feature>
<name>A0A3Q9HS72_9FIRM</name>
<feature type="transmembrane region" description="Helical" evidence="1">
    <location>
        <begin position="387"/>
        <end position="406"/>
    </location>
</feature>
<feature type="transmembrane region" description="Helical" evidence="1">
    <location>
        <begin position="290"/>
        <end position="311"/>
    </location>
</feature>
<evidence type="ECO:0000313" key="2">
    <source>
        <dbReference type="EMBL" id="AZR74462.1"/>
    </source>
</evidence>
<feature type="transmembrane region" description="Helical" evidence="1">
    <location>
        <begin position="21"/>
        <end position="40"/>
    </location>
</feature>
<feature type="transmembrane region" description="Helical" evidence="1">
    <location>
        <begin position="331"/>
        <end position="353"/>
    </location>
</feature>
<feature type="transmembrane region" description="Helical" evidence="1">
    <location>
        <begin position="157"/>
        <end position="173"/>
    </location>
</feature>
<proteinExistence type="predicted"/>
<keyword evidence="1" id="KW-0472">Membrane</keyword>
<evidence type="ECO:0000256" key="1">
    <source>
        <dbReference type="SAM" id="Phobius"/>
    </source>
</evidence>
<feature type="transmembrane region" description="Helical" evidence="1">
    <location>
        <begin position="103"/>
        <end position="122"/>
    </location>
</feature>
<protein>
    <submittedName>
        <fullName evidence="2">Uncharacterized protein</fullName>
    </submittedName>
</protein>